<keyword evidence="2" id="KW-1185">Reference proteome</keyword>
<dbReference type="AlphaFoldDB" id="A0A0M0LAW7"/>
<comment type="caution">
    <text evidence="1">The sequence shown here is derived from an EMBL/GenBank/DDBJ whole genome shotgun (WGS) entry which is preliminary data.</text>
</comment>
<dbReference type="InterPro" id="IPR006482">
    <property type="entry name" value="Cas7_Csh2/Csh2"/>
</dbReference>
<dbReference type="GO" id="GO:0043571">
    <property type="term" value="P:maintenance of CRISPR repeat elements"/>
    <property type="evidence" value="ECO:0007669"/>
    <property type="project" value="InterPro"/>
</dbReference>
<dbReference type="PATRIC" id="fig|284581.3.peg.1416"/>
<evidence type="ECO:0000313" key="1">
    <source>
        <dbReference type="EMBL" id="KOO48189.1"/>
    </source>
</evidence>
<accession>A0A0M0LAW7</accession>
<dbReference type="NCBIfam" id="TIGR01595">
    <property type="entry name" value="cas_CT1132"/>
    <property type="match status" value="1"/>
</dbReference>
<gene>
    <name evidence="1" type="ORF">AMD01_05150</name>
</gene>
<dbReference type="RefSeq" id="WP_053400342.1">
    <property type="nucleotide sequence ID" value="NZ_LILC01000006.1"/>
</dbReference>
<evidence type="ECO:0000313" key="2">
    <source>
        <dbReference type="Proteomes" id="UP000037558"/>
    </source>
</evidence>
<name>A0A0M0LAW7_9BACI</name>
<dbReference type="NCBIfam" id="TIGR02589">
    <property type="entry name" value="cas_Csd2"/>
    <property type="match status" value="1"/>
</dbReference>
<dbReference type="OrthoDB" id="9776792at2"/>
<sequence length="287" mass="32011">MSILENKIDFAVIVSVTKANPNGDPLNGNRPRQDYDGYGEISDVAIKRKIRNRLQDLGESVFVQSDDRKVDEYKSLRDRAEGNEKLSKILKEKNVSKDDFARAACQEWIDVRSFGQVFAFKGSGKGGGVSVGVRGPVSVHTATSVNPIDITSMQITKSVNSETGEKKSSDTMGMKHRVDFGVYVFYGSINTQLAEKTGFTKSDADKIKESLITLFENDLSSARPEGSMEVHKVYWWEHNSKMGQYSSAKVHRSLNVEANVDTPKSVEDYQFTHKELDDLKVEVIDGL</sequence>
<dbReference type="Proteomes" id="UP000037558">
    <property type="component" value="Unassembled WGS sequence"/>
</dbReference>
<organism evidence="1 2">
    <name type="scientific">Priestia koreensis</name>
    <dbReference type="NCBI Taxonomy" id="284581"/>
    <lineage>
        <taxon>Bacteria</taxon>
        <taxon>Bacillati</taxon>
        <taxon>Bacillota</taxon>
        <taxon>Bacilli</taxon>
        <taxon>Bacillales</taxon>
        <taxon>Bacillaceae</taxon>
        <taxon>Priestia</taxon>
    </lineage>
</organism>
<dbReference type="EMBL" id="LILC01000006">
    <property type="protein sequence ID" value="KOO48189.1"/>
    <property type="molecule type" value="Genomic_DNA"/>
</dbReference>
<dbReference type="InterPro" id="IPR013418">
    <property type="entry name" value="CRISPR-assoc_prot_Cas7/Csd2"/>
</dbReference>
<reference evidence="2" key="1">
    <citation type="submission" date="2015-08" db="EMBL/GenBank/DDBJ databases">
        <title>Fjat-14210 dsm16467.</title>
        <authorList>
            <person name="Liu B."/>
            <person name="Wang J."/>
            <person name="Zhu Y."/>
            <person name="Liu G."/>
            <person name="Chen Q."/>
            <person name="Chen Z."/>
            <person name="Lan J."/>
            <person name="Che J."/>
            <person name="Ge C."/>
            <person name="Shi H."/>
            <person name="Pan Z."/>
            <person name="Liu X."/>
        </authorList>
    </citation>
    <scope>NUCLEOTIDE SEQUENCE [LARGE SCALE GENOMIC DNA]</scope>
    <source>
        <strain evidence="2">DSM 16467</strain>
    </source>
</reference>
<dbReference type="STRING" id="284581.AMD01_05150"/>
<proteinExistence type="predicted"/>
<protein>
    <submittedName>
        <fullName evidence="1">CRISPR-associated protein</fullName>
    </submittedName>
</protein>
<dbReference type="Pfam" id="PF05107">
    <property type="entry name" value="Cas_Cas7"/>
    <property type="match status" value="1"/>
</dbReference>